<dbReference type="STRING" id="351160.LRC280"/>
<dbReference type="InterPro" id="IPR040777">
    <property type="entry name" value="DUF5591"/>
</dbReference>
<dbReference type="Pfam" id="PF01702">
    <property type="entry name" value="TGT"/>
    <property type="match status" value="1"/>
</dbReference>
<organism evidence="5 6">
    <name type="scientific">Methanocella arvoryzae (strain DSM 22066 / NBRC 105507 / MRE50)</name>
    <dbReference type="NCBI Taxonomy" id="351160"/>
    <lineage>
        <taxon>Archaea</taxon>
        <taxon>Methanobacteriati</taxon>
        <taxon>Methanobacteriota</taxon>
        <taxon>Stenosarchaea group</taxon>
        <taxon>Methanomicrobia</taxon>
        <taxon>Methanocellales</taxon>
        <taxon>Methanocellaceae</taxon>
        <taxon>Methanocella</taxon>
    </lineage>
</organism>
<comment type="similarity">
    <text evidence="2">Belongs to the archaeosine synthase type 1 family.</text>
</comment>
<evidence type="ECO:0000259" key="4">
    <source>
        <dbReference type="SMART" id="SM00359"/>
    </source>
</evidence>
<dbReference type="AlphaFoldDB" id="Q0W8N3"/>
<dbReference type="InterPro" id="IPR015947">
    <property type="entry name" value="PUA-like_sf"/>
</dbReference>
<dbReference type="InterPro" id="IPR002478">
    <property type="entry name" value="PUA"/>
</dbReference>
<dbReference type="InterPro" id="IPR002616">
    <property type="entry name" value="tRNA_ribo_trans-like"/>
</dbReference>
<dbReference type="SUPFAM" id="SSF88697">
    <property type="entry name" value="PUA domain-like"/>
    <property type="match status" value="1"/>
</dbReference>
<keyword evidence="5" id="KW-0328">Glycosyltransferase</keyword>
<dbReference type="Gene3D" id="3.40.50.10630">
    <property type="entry name" value="Uracil-DNA glycosylase-like"/>
    <property type="match status" value="1"/>
</dbReference>
<keyword evidence="5" id="KW-0808">Transferase</keyword>
<dbReference type="Proteomes" id="UP000000663">
    <property type="component" value="Chromosome"/>
</dbReference>
<accession>Q0W8N3</accession>
<dbReference type="OrthoDB" id="115061at2157"/>
<dbReference type="KEGG" id="rci:LRC280"/>
<dbReference type="InterPro" id="IPR053418">
    <property type="entry name" value="Archaeosine_synthase_1"/>
</dbReference>
<dbReference type="GO" id="GO:0003723">
    <property type="term" value="F:RNA binding"/>
    <property type="evidence" value="ECO:0007669"/>
    <property type="project" value="InterPro"/>
</dbReference>
<dbReference type="UniPathway" id="UPA00393"/>
<dbReference type="RefSeq" id="WP_012037230.1">
    <property type="nucleotide sequence ID" value="NC_009464.1"/>
</dbReference>
<dbReference type="Pfam" id="PF17884">
    <property type="entry name" value="DUF5591"/>
    <property type="match status" value="1"/>
</dbReference>
<dbReference type="InterPro" id="IPR050076">
    <property type="entry name" value="ArchSynthase1/Queuine_TRR"/>
</dbReference>
<evidence type="ECO:0000313" key="6">
    <source>
        <dbReference type="Proteomes" id="UP000000663"/>
    </source>
</evidence>
<reference evidence="5 6" key="1">
    <citation type="journal article" date="2006" name="Science">
        <title>Genome of rice cluster I archaea -- the key methane producers in the rice rhizosphere.</title>
        <authorList>
            <person name="Erkel C."/>
            <person name="Kube M."/>
            <person name="Reinhardt R."/>
            <person name="Liesack W."/>
        </authorList>
    </citation>
    <scope>NUCLEOTIDE SEQUENCE [LARGE SCALE GENOMIC DNA]</scope>
    <source>
        <strain evidence="6">DSM 22066 / NBRC 105507 / MRE50</strain>
    </source>
</reference>
<dbReference type="EMBL" id="AM114193">
    <property type="protein sequence ID" value="CAJ35260.1"/>
    <property type="molecule type" value="Genomic_DNA"/>
</dbReference>
<proteinExistence type="inferred from homology"/>
<evidence type="ECO:0000313" key="5">
    <source>
        <dbReference type="EMBL" id="CAJ35260.1"/>
    </source>
</evidence>
<keyword evidence="3" id="KW-0819">tRNA processing</keyword>
<dbReference type="InterPro" id="IPR036895">
    <property type="entry name" value="Uracil-DNA_glycosylase-like_sf"/>
</dbReference>
<keyword evidence="6" id="KW-1185">Reference proteome</keyword>
<dbReference type="SMART" id="SM00359">
    <property type="entry name" value="PUA"/>
    <property type="match status" value="1"/>
</dbReference>
<dbReference type="InterPro" id="IPR036511">
    <property type="entry name" value="TGT-like_sf"/>
</dbReference>
<dbReference type="CDD" id="cd21149">
    <property type="entry name" value="PUA_archaeosine_TGT"/>
    <property type="match status" value="1"/>
</dbReference>
<dbReference type="Gene3D" id="2.30.130.10">
    <property type="entry name" value="PUA domain"/>
    <property type="match status" value="1"/>
</dbReference>
<comment type="pathway">
    <text evidence="1">tRNA modification; archaeosine-tRNA biosynthesis.</text>
</comment>
<dbReference type="Gene3D" id="3.20.20.105">
    <property type="entry name" value="Queuine tRNA-ribosyltransferase-like"/>
    <property type="match status" value="1"/>
</dbReference>
<dbReference type="GeneID" id="5143907"/>
<sequence length="589" mass="65796">MTRFFEVTARDGPARIGKLLVRGGLETPYLLSPATGEDLVVNGGNKWLHSPVTGTVEQFTVQPYVGLTPKVNEDLVRLYQPADIASDTPSATLAHPDKVVSGADMYVISGVRSIEGDSRALLHSFIQIRNNSKPDTALYVPALATPENVSLLIYLSADIVDDVLTTIKAYQGLYLTQDGEYPVKDLAELPCTCDACTKMTGGQKSDPELLAAHNRAKLREEISRVKIHIRNGMLREYVEKQCRSKPWLTALLRLADAEYTYLESRTPTYRSSELLACSAESQNRVEVRRFADRLRQRFSSDGKILIIIPCSARKPYSTSQSHMAIINALGKYRRYVREIILTSPMGVVPRELELVYPAAHYDVAVTGVWDLEERHWVSGCLRDFIDNNRFERVIAHVEGPYVEVCAQADREMIFTSTGKVSSDESLRALVDQVKLVVDELAPQPRNFEQYLLDMFRKMADYEFGKGRGDLLVPQKGIVKGKFPRMTLFDGREQLCTINPAYGSLTLTLEGARRMKLTDQYFVEITDFMPRGSILAPGVVNADPQIRPGDDVFIIGKKAIGVGRAKMSGREMVEASRGMAVELKHVEPVK</sequence>
<dbReference type="InterPro" id="IPR029402">
    <property type="entry name" value="TGT_C2"/>
</dbReference>
<dbReference type="SUPFAM" id="SSF51713">
    <property type="entry name" value="tRNA-guanine transglycosylase"/>
    <property type="match status" value="1"/>
</dbReference>
<dbReference type="InterPro" id="IPR036974">
    <property type="entry name" value="PUA_sf"/>
</dbReference>
<evidence type="ECO:0000256" key="1">
    <source>
        <dbReference type="ARBA" id="ARBA00005030"/>
    </source>
</evidence>
<dbReference type="PANTHER" id="PTHR46499">
    <property type="entry name" value="QUEUINE TRNA-RIBOSYLTRANSFERASE"/>
    <property type="match status" value="1"/>
</dbReference>
<dbReference type="InterPro" id="IPR004521">
    <property type="entry name" value="Uncharacterised_CHP00451"/>
</dbReference>
<evidence type="ECO:0000256" key="2">
    <source>
        <dbReference type="ARBA" id="ARBA00008906"/>
    </source>
</evidence>
<dbReference type="EC" id="2.4.2.29" evidence="5"/>
<dbReference type="Pfam" id="PF14810">
    <property type="entry name" value="TGT_C2"/>
    <property type="match status" value="1"/>
</dbReference>
<dbReference type="SUPFAM" id="SSF52141">
    <property type="entry name" value="Uracil-DNA glycosylase-like"/>
    <property type="match status" value="1"/>
</dbReference>
<dbReference type="PATRIC" id="fig|351160.9.peg.2993"/>
<dbReference type="GO" id="GO:0016757">
    <property type="term" value="F:glycosyltransferase activity"/>
    <property type="evidence" value="ECO:0007669"/>
    <property type="project" value="UniProtKB-KW"/>
</dbReference>
<dbReference type="Pfam" id="PF01472">
    <property type="entry name" value="PUA"/>
    <property type="match status" value="1"/>
</dbReference>
<evidence type="ECO:0000256" key="3">
    <source>
        <dbReference type="ARBA" id="ARBA00022694"/>
    </source>
</evidence>
<dbReference type="PANTHER" id="PTHR46499:SF2">
    <property type="entry name" value="ARCHAEOSINE SYNTHASE"/>
    <property type="match status" value="1"/>
</dbReference>
<feature type="domain" description="PUA" evidence="4">
    <location>
        <begin position="520"/>
        <end position="587"/>
    </location>
</feature>
<dbReference type="eggNOG" id="arCOG00990">
    <property type="taxonomic scope" value="Archaea"/>
</dbReference>
<dbReference type="SUPFAM" id="SSF88802">
    <property type="entry name" value="Pre-PUA domain"/>
    <property type="match status" value="1"/>
</dbReference>
<dbReference type="GO" id="GO:0002099">
    <property type="term" value="P:tRNA wobble guanine modification"/>
    <property type="evidence" value="ECO:0007669"/>
    <property type="project" value="TreeGrafter"/>
</dbReference>
<dbReference type="Gene3D" id="3.10.450.90">
    <property type="entry name" value="ArcTGT, C2 domain"/>
    <property type="match status" value="1"/>
</dbReference>
<dbReference type="NCBIfam" id="TIGR00451">
    <property type="entry name" value="unchar_dom_2"/>
    <property type="match status" value="1"/>
</dbReference>
<dbReference type="PROSITE" id="PS50890">
    <property type="entry name" value="PUA"/>
    <property type="match status" value="1"/>
</dbReference>
<name>Q0W8N3_METAR</name>
<dbReference type="NCBIfam" id="NF040592">
    <property type="entry name" value="tRNA_mod_ArcS"/>
    <property type="match status" value="1"/>
</dbReference>
<gene>
    <name evidence="5" type="primary">tgt-1</name>
    <name evidence="5" type="ORF">LRC280</name>
</gene>
<protein>
    <submittedName>
        <fullName evidence="5">Archaeosine tRNA-ribosyltransferase</fullName>
        <ecNumber evidence="5">2.4.2.29</ecNumber>
    </submittedName>
</protein>
<dbReference type="GO" id="GO:0005737">
    <property type="term" value="C:cytoplasm"/>
    <property type="evidence" value="ECO:0007669"/>
    <property type="project" value="TreeGrafter"/>
</dbReference>
<dbReference type="InterPro" id="IPR038250">
    <property type="entry name" value="TGT_C2_sf"/>
</dbReference>